<keyword evidence="1" id="KW-0614">Plasmid</keyword>
<evidence type="ECO:0000313" key="1">
    <source>
        <dbReference type="EMBL" id="QIS32034.1"/>
    </source>
</evidence>
<dbReference type="EMBL" id="MN891677">
    <property type="protein sequence ID" value="QIS32034.1"/>
    <property type="molecule type" value="Genomic_DNA"/>
</dbReference>
<reference evidence="1" key="1">
    <citation type="submission" date="2019-12" db="EMBL/GenBank/DDBJ databases">
        <title>Compelete sequence of pZZ41-KPC.</title>
        <authorList>
            <person name="Zhou D."/>
        </authorList>
    </citation>
    <scope>NUCLEOTIDE SEQUENCE</scope>
    <source>
        <strain evidence="1">ZZ41</strain>
        <plasmid evidence="1">pZZ41-KPC</plasmid>
    </source>
</reference>
<name>A0A6M3HEJ8_KLEPN</name>
<geneLocation type="plasmid" evidence="1">
    <name>pZZ41-KPC</name>
</geneLocation>
<dbReference type="AlphaFoldDB" id="A0A6M3HEJ8"/>
<protein>
    <submittedName>
        <fullName evidence="1">Uncharacterized protein</fullName>
    </submittedName>
</protein>
<organism evidence="1">
    <name type="scientific">Klebsiella pneumoniae</name>
    <dbReference type="NCBI Taxonomy" id="573"/>
    <lineage>
        <taxon>Bacteria</taxon>
        <taxon>Pseudomonadati</taxon>
        <taxon>Pseudomonadota</taxon>
        <taxon>Gammaproteobacteria</taxon>
        <taxon>Enterobacterales</taxon>
        <taxon>Enterobacteriaceae</taxon>
        <taxon>Klebsiella/Raoultella group</taxon>
        <taxon>Klebsiella</taxon>
        <taxon>Klebsiella pneumoniae complex</taxon>
    </lineage>
</organism>
<sequence length="44" mass="5675">MEDLLLDYAHLFLCHQNYYWLILYFRQHVYMVLKYMPTHLFYID</sequence>
<accession>A0A6M3HEJ8</accession>
<proteinExistence type="predicted"/>